<accession>A0A9W7G6H3</accession>
<dbReference type="InterPro" id="IPR011146">
    <property type="entry name" value="HIT-like"/>
</dbReference>
<dbReference type="InterPro" id="IPR039383">
    <property type="entry name" value="FHIT"/>
</dbReference>
<keyword evidence="9" id="KW-0732">Signal</keyword>
<evidence type="ECO:0000256" key="3">
    <source>
        <dbReference type="PIRSR" id="PIRSR639383-1"/>
    </source>
</evidence>
<dbReference type="OrthoDB" id="680339at2759"/>
<feature type="site" description="Important for induction of apoptosis" evidence="5">
    <location>
        <position position="182"/>
    </location>
</feature>
<dbReference type="Pfam" id="PF01230">
    <property type="entry name" value="HIT"/>
    <property type="match status" value="1"/>
</dbReference>
<feature type="compositionally biased region" description="Basic and acidic residues" evidence="8">
    <location>
        <begin position="194"/>
        <end position="228"/>
    </location>
</feature>
<dbReference type="EMBL" id="BRYA01000040">
    <property type="protein sequence ID" value="GMI34289.1"/>
    <property type="molecule type" value="Genomic_DNA"/>
</dbReference>
<feature type="binding site" evidence="4">
    <location>
        <begin position="157"/>
        <end position="160"/>
    </location>
    <ligand>
        <name>substrate</name>
    </ligand>
</feature>
<dbReference type="EC" id="3.6.1.29" evidence="7"/>
<organism evidence="11 12">
    <name type="scientific">Triparma columacea</name>
    <dbReference type="NCBI Taxonomy" id="722753"/>
    <lineage>
        <taxon>Eukaryota</taxon>
        <taxon>Sar</taxon>
        <taxon>Stramenopiles</taxon>
        <taxon>Ochrophyta</taxon>
        <taxon>Bolidophyceae</taxon>
        <taxon>Parmales</taxon>
        <taxon>Triparmaceae</taxon>
        <taxon>Triparma</taxon>
    </lineage>
</organism>
<evidence type="ECO:0000256" key="8">
    <source>
        <dbReference type="SAM" id="MobiDB-lite"/>
    </source>
</evidence>
<dbReference type="CDD" id="cd01275">
    <property type="entry name" value="FHIT"/>
    <property type="match status" value="1"/>
</dbReference>
<dbReference type="AlphaFoldDB" id="A0A9W7G6H3"/>
<feature type="short sequence motif" description="Histidine triad motif" evidence="6">
    <location>
        <begin position="162"/>
        <end position="166"/>
    </location>
</feature>
<dbReference type="GO" id="GO:0047710">
    <property type="term" value="F:bis(5'-adenosyl)-triphosphatase activity"/>
    <property type="evidence" value="ECO:0007669"/>
    <property type="project" value="UniProtKB-UniRule"/>
</dbReference>
<evidence type="ECO:0000256" key="9">
    <source>
        <dbReference type="SAM" id="SignalP"/>
    </source>
</evidence>
<evidence type="ECO:0000256" key="1">
    <source>
        <dbReference type="ARBA" id="ARBA00022741"/>
    </source>
</evidence>
<dbReference type="FunFam" id="3.30.428.10:FF:000011">
    <property type="entry name" value="Fragile histidine triad"/>
    <property type="match status" value="1"/>
</dbReference>
<dbReference type="InterPro" id="IPR036265">
    <property type="entry name" value="HIT-like_sf"/>
</dbReference>
<dbReference type="PROSITE" id="PS51084">
    <property type="entry name" value="HIT_2"/>
    <property type="match status" value="1"/>
</dbReference>
<dbReference type="GO" id="GO:0000166">
    <property type="term" value="F:nucleotide binding"/>
    <property type="evidence" value="ECO:0007669"/>
    <property type="project" value="UniProtKB-KW"/>
</dbReference>
<sequence>MFGKPPPALLVVLVLLNYFLPSILSLATLSSSRSLLWGKITPLFSTASTRRTRFSTNLSGMEEGAGGDSQIFGRFQIPRKHVFYETEKSCAFVNLRPIVAGHVLVVCKREGVTRMSALEDDEYADLWSTVRKVQKVVEGENGGVAANVAVQDGREAGQSVPHVHVHILPRQKGDFEYNDQVYEELEGWGPWKGKGKERGMDVPNDEDRRDRTEEVMAEEARSYRDKFI</sequence>
<keyword evidence="2 7" id="KW-0378">Hydrolase</keyword>
<feature type="binding site" evidence="4">
    <location>
        <position position="166"/>
    </location>
    <ligand>
        <name>substrate</name>
    </ligand>
</feature>
<dbReference type="InterPro" id="IPR019808">
    <property type="entry name" value="Histidine_triad_CS"/>
</dbReference>
<evidence type="ECO:0000259" key="10">
    <source>
        <dbReference type="PROSITE" id="PS51084"/>
    </source>
</evidence>
<keyword evidence="1 7" id="KW-0547">Nucleotide-binding</keyword>
<protein>
    <recommendedName>
        <fullName evidence="7">Bis(5'-adenosyl)-triphosphatase</fullName>
        <ecNumber evidence="7">3.6.1.29</ecNumber>
    </recommendedName>
</protein>
<keyword evidence="12" id="KW-1185">Reference proteome</keyword>
<proteinExistence type="predicted"/>
<dbReference type="SUPFAM" id="SSF54197">
    <property type="entry name" value="HIT-like"/>
    <property type="match status" value="1"/>
</dbReference>
<dbReference type="PANTHER" id="PTHR46243:SF1">
    <property type="entry name" value="BIS(5'-ADENOSYL)-TRIPHOSPHATASE"/>
    <property type="match status" value="1"/>
</dbReference>
<feature type="active site" description="Tele-AMP-histidine intermediate" evidence="3">
    <location>
        <position position="164"/>
    </location>
</feature>
<comment type="cofactor">
    <cofactor evidence="7">
        <name>Mn(2+)</name>
        <dbReference type="ChEBI" id="CHEBI:29035"/>
    </cofactor>
</comment>
<dbReference type="InterPro" id="IPR051884">
    <property type="entry name" value="Bis(5'-adenosyl)-TPase_reg"/>
</dbReference>
<evidence type="ECO:0000256" key="2">
    <source>
        <dbReference type="ARBA" id="ARBA00022801"/>
    </source>
</evidence>
<feature type="chain" id="PRO_5040891860" description="Bis(5'-adenosyl)-triphosphatase" evidence="9">
    <location>
        <begin position="26"/>
        <end position="228"/>
    </location>
</feature>
<evidence type="ECO:0000313" key="11">
    <source>
        <dbReference type="EMBL" id="GMI34289.1"/>
    </source>
</evidence>
<feature type="binding site" evidence="4">
    <location>
        <position position="151"/>
    </location>
    <ligand>
        <name>substrate</name>
    </ligand>
</feature>
<reference evidence="12" key="1">
    <citation type="journal article" date="2023" name="Commun. Biol.">
        <title>Genome analysis of Parmales, the sister group of diatoms, reveals the evolutionary specialization of diatoms from phago-mixotrophs to photoautotrophs.</title>
        <authorList>
            <person name="Ban H."/>
            <person name="Sato S."/>
            <person name="Yoshikawa S."/>
            <person name="Yamada K."/>
            <person name="Nakamura Y."/>
            <person name="Ichinomiya M."/>
            <person name="Sato N."/>
            <person name="Blanc-Mathieu R."/>
            <person name="Endo H."/>
            <person name="Kuwata A."/>
            <person name="Ogata H."/>
        </authorList>
    </citation>
    <scope>NUCLEOTIDE SEQUENCE [LARGE SCALE GENOMIC DNA]</scope>
</reference>
<dbReference type="Proteomes" id="UP001165065">
    <property type="component" value="Unassembled WGS sequence"/>
</dbReference>
<comment type="caution">
    <text evidence="11">The sequence shown here is derived from an EMBL/GenBank/DDBJ whole genome shotgun (WGS) entry which is preliminary data.</text>
</comment>
<evidence type="ECO:0000313" key="12">
    <source>
        <dbReference type="Proteomes" id="UP001165065"/>
    </source>
</evidence>
<gene>
    <name evidence="11" type="ORF">TrCOL_g13845</name>
</gene>
<feature type="binding site" evidence="4">
    <location>
        <position position="94"/>
    </location>
    <ligand>
        <name>substrate</name>
    </ligand>
</feature>
<feature type="domain" description="HIT" evidence="10">
    <location>
        <begin position="68"/>
        <end position="177"/>
    </location>
</feature>
<dbReference type="PROSITE" id="PS00892">
    <property type="entry name" value="HIT_1"/>
    <property type="match status" value="1"/>
</dbReference>
<evidence type="ECO:0000256" key="7">
    <source>
        <dbReference type="RuleBase" id="RU366076"/>
    </source>
</evidence>
<evidence type="ECO:0000256" key="5">
    <source>
        <dbReference type="PIRSR" id="PIRSR639383-3"/>
    </source>
</evidence>
<evidence type="ECO:0000256" key="4">
    <source>
        <dbReference type="PIRSR" id="PIRSR639383-2"/>
    </source>
</evidence>
<evidence type="ECO:0000256" key="6">
    <source>
        <dbReference type="PROSITE-ProRule" id="PRU00464"/>
    </source>
</evidence>
<feature type="region of interest" description="Disordered" evidence="8">
    <location>
        <begin position="192"/>
        <end position="228"/>
    </location>
</feature>
<feature type="signal peptide" evidence="9">
    <location>
        <begin position="1"/>
        <end position="25"/>
    </location>
</feature>
<dbReference type="Gene3D" id="3.30.428.10">
    <property type="entry name" value="HIT-like"/>
    <property type="match status" value="1"/>
</dbReference>
<dbReference type="PANTHER" id="PTHR46243">
    <property type="entry name" value="BIS(5'-ADENOSYL)-TRIPHOSPHATASE"/>
    <property type="match status" value="1"/>
</dbReference>
<comment type="catalytic activity">
    <reaction evidence="7">
        <text>P(1),P(3)-bis(5'-adenosyl) triphosphate + H2O = AMP + ADP + 2 H(+)</text>
        <dbReference type="Rhea" id="RHEA:13893"/>
        <dbReference type="ChEBI" id="CHEBI:15377"/>
        <dbReference type="ChEBI" id="CHEBI:15378"/>
        <dbReference type="ChEBI" id="CHEBI:58529"/>
        <dbReference type="ChEBI" id="CHEBI:456215"/>
        <dbReference type="ChEBI" id="CHEBI:456216"/>
        <dbReference type="EC" id="3.6.1.29"/>
    </reaction>
</comment>
<name>A0A9W7G6H3_9STRA</name>